<accession>A0A7C3VEW8</accession>
<evidence type="ECO:0000313" key="1">
    <source>
        <dbReference type="EMBL" id="HGF99632.1"/>
    </source>
</evidence>
<dbReference type="AlphaFoldDB" id="A0A7C3VEW8"/>
<sequence length="253" mass="27591">MYTKITSALLISCATVLALTPVGLTTGPLLPNSPPPQILAQRQQTLLGSWTITEAKTPTGEEYTGNLEIETSGDAEDLYRLTWDTSNGSYSGLGFYQDGRLLVGYGLNNQVYGVAAYRINRDGTLDGKWAFSEIDGKIGLEKASGGTPGRLEGEYQIQGTDPGITDMEDEVHSYRGSLQIRKTRDTYQVSWRVGQQIYMGVGLRVDDWLIVGWGPGDGFAAIDYRLNGNKATGRWAMSGNAKLGEEKLILHSN</sequence>
<name>A0A7C3VEW8_9CYAN</name>
<comment type="caution">
    <text evidence="1">The sequence shown here is derived from an EMBL/GenBank/DDBJ whole genome shotgun (WGS) entry which is preliminary data.</text>
</comment>
<proteinExistence type="predicted"/>
<dbReference type="EMBL" id="DSPX01000026">
    <property type="protein sequence ID" value="HGF99632.1"/>
    <property type="molecule type" value="Genomic_DNA"/>
</dbReference>
<reference evidence="1" key="1">
    <citation type="journal article" date="2020" name="mSystems">
        <title>Genome- and Community-Level Interaction Insights into Carbon Utilization and Element Cycling Functions of Hydrothermarchaeota in Hydrothermal Sediment.</title>
        <authorList>
            <person name="Zhou Z."/>
            <person name="Liu Y."/>
            <person name="Xu W."/>
            <person name="Pan J."/>
            <person name="Luo Z.H."/>
            <person name="Li M."/>
        </authorList>
    </citation>
    <scope>NUCLEOTIDE SEQUENCE [LARGE SCALE GENOMIC DNA]</scope>
    <source>
        <strain evidence="1">SpSt-374</strain>
    </source>
</reference>
<gene>
    <name evidence="1" type="ORF">ENR15_02920</name>
</gene>
<organism evidence="1">
    <name type="scientific">Planktothricoides sp. SpSt-374</name>
    <dbReference type="NCBI Taxonomy" id="2282167"/>
    <lineage>
        <taxon>Bacteria</taxon>
        <taxon>Bacillati</taxon>
        <taxon>Cyanobacteriota</taxon>
        <taxon>Cyanophyceae</taxon>
        <taxon>Oscillatoriophycideae</taxon>
        <taxon>Oscillatoriales</taxon>
        <taxon>Oscillatoriaceae</taxon>
        <taxon>Planktothricoides</taxon>
    </lineage>
</organism>
<protein>
    <submittedName>
        <fullName evidence="1">Uncharacterized protein</fullName>
    </submittedName>
</protein>